<dbReference type="InterPro" id="IPR014001">
    <property type="entry name" value="Helicase_ATP-bd"/>
</dbReference>
<dbReference type="GO" id="GO:0003724">
    <property type="term" value="F:RNA helicase activity"/>
    <property type="evidence" value="ECO:0007669"/>
    <property type="project" value="UniProtKB-EC"/>
</dbReference>
<evidence type="ECO:0000256" key="7">
    <source>
        <dbReference type="RuleBase" id="RU000492"/>
    </source>
</evidence>
<evidence type="ECO:0000256" key="2">
    <source>
        <dbReference type="ARBA" id="ARBA00012552"/>
    </source>
</evidence>
<evidence type="ECO:0000256" key="9">
    <source>
        <dbReference type="SAM" id="SignalP"/>
    </source>
</evidence>
<dbReference type="CDD" id="cd17966">
    <property type="entry name" value="DEADc_DDX5_DDX17"/>
    <property type="match status" value="1"/>
</dbReference>
<dbReference type="RefSeq" id="XP_005839267.1">
    <property type="nucleotide sequence ID" value="XM_005839210.1"/>
</dbReference>
<reference evidence="14" key="2">
    <citation type="submission" date="2012-11" db="EMBL/GenBank/DDBJ databases">
        <authorList>
            <person name="Kuo A."/>
            <person name="Curtis B.A."/>
            <person name="Tanifuji G."/>
            <person name="Burki F."/>
            <person name="Gruber A."/>
            <person name="Irimia M."/>
            <person name="Maruyama S."/>
            <person name="Arias M.C."/>
            <person name="Ball S.G."/>
            <person name="Gile G.H."/>
            <person name="Hirakawa Y."/>
            <person name="Hopkins J.F."/>
            <person name="Rensing S.A."/>
            <person name="Schmutz J."/>
            <person name="Symeonidi A."/>
            <person name="Elias M."/>
            <person name="Eveleigh R.J."/>
            <person name="Herman E.K."/>
            <person name="Klute M.J."/>
            <person name="Nakayama T."/>
            <person name="Obornik M."/>
            <person name="Reyes-Prieto A."/>
            <person name="Armbrust E.V."/>
            <person name="Aves S.J."/>
            <person name="Beiko R.G."/>
            <person name="Coutinho P."/>
            <person name="Dacks J.B."/>
            <person name="Durnford D.G."/>
            <person name="Fast N.M."/>
            <person name="Green B.R."/>
            <person name="Grisdale C."/>
            <person name="Hempe F."/>
            <person name="Henrissat B."/>
            <person name="Hoppner M.P."/>
            <person name="Ishida K.-I."/>
            <person name="Kim E."/>
            <person name="Koreny L."/>
            <person name="Kroth P.G."/>
            <person name="Liu Y."/>
            <person name="Malik S.-B."/>
            <person name="Maier U.G."/>
            <person name="McRose D."/>
            <person name="Mock T."/>
            <person name="Neilson J.A."/>
            <person name="Onodera N.T."/>
            <person name="Poole A.M."/>
            <person name="Pritham E.J."/>
            <person name="Richards T.A."/>
            <person name="Rocap G."/>
            <person name="Roy S.W."/>
            <person name="Sarai C."/>
            <person name="Schaack S."/>
            <person name="Shirato S."/>
            <person name="Slamovits C.H."/>
            <person name="Spencer D.F."/>
            <person name="Suzuki S."/>
            <person name="Worden A.Z."/>
            <person name="Zauner S."/>
            <person name="Barry K."/>
            <person name="Bell C."/>
            <person name="Bharti A.K."/>
            <person name="Crow J.A."/>
            <person name="Grimwood J."/>
            <person name="Kramer R."/>
            <person name="Lindquist E."/>
            <person name="Lucas S."/>
            <person name="Salamov A."/>
            <person name="McFadden G.I."/>
            <person name="Lane C.E."/>
            <person name="Keeling P.J."/>
            <person name="Gray M.W."/>
            <person name="Grigoriev I.V."/>
            <person name="Archibald J.M."/>
        </authorList>
    </citation>
    <scope>NUCLEOTIDE SEQUENCE</scope>
    <source>
        <strain evidence="14">CCMP2712</strain>
    </source>
</reference>
<keyword evidence="14" id="KW-1185">Reference proteome</keyword>
<feature type="domain" description="Helicase C-terminal" evidence="11">
    <location>
        <begin position="385"/>
        <end position="536"/>
    </location>
</feature>
<dbReference type="FunFam" id="3.40.50.300:FF:000079">
    <property type="entry name" value="probable ATP-dependent RNA helicase DDX17"/>
    <property type="match status" value="1"/>
</dbReference>
<dbReference type="GO" id="GO:0005524">
    <property type="term" value="F:ATP binding"/>
    <property type="evidence" value="ECO:0007669"/>
    <property type="project" value="UniProtKB-KW"/>
</dbReference>
<dbReference type="PROSITE" id="PS00039">
    <property type="entry name" value="DEAD_ATP_HELICASE"/>
    <property type="match status" value="1"/>
</dbReference>
<dbReference type="GO" id="GO:0009507">
    <property type="term" value="C:chloroplast"/>
    <property type="evidence" value="ECO:0007669"/>
    <property type="project" value="UniProtKB-SubCell"/>
</dbReference>
<gene>
    <name evidence="12" type="ORF">GUITHDRAFT_161357</name>
</gene>
<dbReference type="OrthoDB" id="196131at2759"/>
<reference evidence="12 14" key="1">
    <citation type="journal article" date="2012" name="Nature">
        <title>Algal genomes reveal evolutionary mosaicism and the fate of nucleomorphs.</title>
        <authorList>
            <consortium name="DOE Joint Genome Institute"/>
            <person name="Curtis B.A."/>
            <person name="Tanifuji G."/>
            <person name="Burki F."/>
            <person name="Gruber A."/>
            <person name="Irimia M."/>
            <person name="Maruyama S."/>
            <person name="Arias M.C."/>
            <person name="Ball S.G."/>
            <person name="Gile G.H."/>
            <person name="Hirakawa Y."/>
            <person name="Hopkins J.F."/>
            <person name="Kuo A."/>
            <person name="Rensing S.A."/>
            <person name="Schmutz J."/>
            <person name="Symeonidi A."/>
            <person name="Elias M."/>
            <person name="Eveleigh R.J."/>
            <person name="Herman E.K."/>
            <person name="Klute M.J."/>
            <person name="Nakayama T."/>
            <person name="Obornik M."/>
            <person name="Reyes-Prieto A."/>
            <person name="Armbrust E.V."/>
            <person name="Aves S.J."/>
            <person name="Beiko R.G."/>
            <person name="Coutinho P."/>
            <person name="Dacks J.B."/>
            <person name="Durnford D.G."/>
            <person name="Fast N.M."/>
            <person name="Green B.R."/>
            <person name="Grisdale C.J."/>
            <person name="Hempel F."/>
            <person name="Henrissat B."/>
            <person name="Hoppner M.P."/>
            <person name="Ishida K."/>
            <person name="Kim E."/>
            <person name="Koreny L."/>
            <person name="Kroth P.G."/>
            <person name="Liu Y."/>
            <person name="Malik S.B."/>
            <person name="Maier U.G."/>
            <person name="McRose D."/>
            <person name="Mock T."/>
            <person name="Neilson J.A."/>
            <person name="Onodera N.T."/>
            <person name="Poole A.M."/>
            <person name="Pritham E.J."/>
            <person name="Richards T.A."/>
            <person name="Rocap G."/>
            <person name="Roy S.W."/>
            <person name="Sarai C."/>
            <person name="Schaack S."/>
            <person name="Shirato S."/>
            <person name="Slamovits C.H."/>
            <person name="Spencer D.F."/>
            <person name="Suzuki S."/>
            <person name="Worden A.Z."/>
            <person name="Zauner S."/>
            <person name="Barry K."/>
            <person name="Bell C."/>
            <person name="Bharti A.K."/>
            <person name="Crow J.A."/>
            <person name="Grimwood J."/>
            <person name="Kramer R."/>
            <person name="Lindquist E."/>
            <person name="Lucas S."/>
            <person name="Salamov A."/>
            <person name="McFadden G.I."/>
            <person name="Lane C.E."/>
            <person name="Keeling P.J."/>
            <person name="Gray M.W."/>
            <person name="Grigoriev I.V."/>
            <person name="Archibald J.M."/>
        </authorList>
    </citation>
    <scope>NUCLEOTIDE SEQUENCE</scope>
    <source>
        <strain evidence="12 14">CCMP2712</strain>
    </source>
</reference>
<evidence type="ECO:0000259" key="10">
    <source>
        <dbReference type="PROSITE" id="PS51192"/>
    </source>
</evidence>
<evidence type="ECO:0000256" key="6">
    <source>
        <dbReference type="ARBA" id="ARBA00022840"/>
    </source>
</evidence>
<dbReference type="EnsemblProtists" id="EKX52287">
    <property type="protein sequence ID" value="EKX52287"/>
    <property type="gene ID" value="GUITHDRAFT_161357"/>
</dbReference>
<dbReference type="InterPro" id="IPR001650">
    <property type="entry name" value="Helicase_C-like"/>
</dbReference>
<dbReference type="eggNOG" id="KOG0331">
    <property type="taxonomic scope" value="Eukaryota"/>
</dbReference>
<dbReference type="EC" id="3.6.4.13" evidence="2"/>
<keyword evidence="4 7" id="KW-0378">Hydrolase</keyword>
<organism evidence="12">
    <name type="scientific">Guillardia theta (strain CCMP2712)</name>
    <name type="common">Cryptophyte</name>
    <dbReference type="NCBI Taxonomy" id="905079"/>
    <lineage>
        <taxon>Eukaryota</taxon>
        <taxon>Cryptophyceae</taxon>
        <taxon>Pyrenomonadales</taxon>
        <taxon>Geminigeraceae</taxon>
        <taxon>Guillardia</taxon>
    </lineage>
</organism>
<dbReference type="PROSITE" id="PS51194">
    <property type="entry name" value="HELICASE_CTER"/>
    <property type="match status" value="1"/>
</dbReference>
<dbReference type="EMBL" id="JH992973">
    <property type="protein sequence ID" value="EKX52287.1"/>
    <property type="molecule type" value="Genomic_DNA"/>
</dbReference>
<reference evidence="13" key="3">
    <citation type="submission" date="2016-03" db="UniProtKB">
        <authorList>
            <consortium name="EnsemblProtists"/>
        </authorList>
    </citation>
    <scope>IDENTIFICATION</scope>
</reference>
<comment type="similarity">
    <text evidence="7">Belongs to the DEAD box helicase family.</text>
</comment>
<dbReference type="OMA" id="MGQTANY"/>
<feature type="chain" id="PRO_5008771818" description="RNA helicase" evidence="9">
    <location>
        <begin position="26"/>
        <end position="593"/>
    </location>
</feature>
<dbReference type="Pfam" id="PF00271">
    <property type="entry name" value="Helicase_C"/>
    <property type="match status" value="1"/>
</dbReference>
<feature type="signal peptide" evidence="9">
    <location>
        <begin position="1"/>
        <end position="25"/>
    </location>
</feature>
<keyword evidence="5 7" id="KW-0347">Helicase</keyword>
<dbReference type="GeneID" id="17308707"/>
<accession>L1JV98</accession>
<dbReference type="InterPro" id="IPR011545">
    <property type="entry name" value="DEAD/DEAH_box_helicase_dom"/>
</dbReference>
<dbReference type="SUPFAM" id="SSF52540">
    <property type="entry name" value="P-loop containing nucleoside triphosphate hydrolases"/>
    <property type="match status" value="1"/>
</dbReference>
<evidence type="ECO:0000256" key="4">
    <source>
        <dbReference type="ARBA" id="ARBA00022801"/>
    </source>
</evidence>
<evidence type="ECO:0000313" key="14">
    <source>
        <dbReference type="Proteomes" id="UP000011087"/>
    </source>
</evidence>
<feature type="region of interest" description="Disordered" evidence="8">
    <location>
        <begin position="520"/>
        <end position="567"/>
    </location>
</feature>
<dbReference type="HOGENOM" id="CLU_003041_16_8_1"/>
<evidence type="ECO:0000256" key="8">
    <source>
        <dbReference type="SAM" id="MobiDB-lite"/>
    </source>
</evidence>
<dbReference type="PROSITE" id="PS51192">
    <property type="entry name" value="HELICASE_ATP_BIND_1"/>
    <property type="match status" value="1"/>
</dbReference>
<dbReference type="GO" id="GO:0003676">
    <property type="term" value="F:nucleic acid binding"/>
    <property type="evidence" value="ECO:0007669"/>
    <property type="project" value="InterPro"/>
</dbReference>
<evidence type="ECO:0000256" key="5">
    <source>
        <dbReference type="ARBA" id="ARBA00022806"/>
    </source>
</evidence>
<evidence type="ECO:0000256" key="3">
    <source>
        <dbReference type="ARBA" id="ARBA00022741"/>
    </source>
</evidence>
<comment type="subcellular location">
    <subcellularLocation>
        <location evidence="1">Plastid</location>
        <location evidence="1">Chloroplast</location>
    </subcellularLocation>
</comment>
<evidence type="ECO:0000313" key="13">
    <source>
        <dbReference type="EnsemblProtists" id="EKX52287"/>
    </source>
</evidence>
<dbReference type="STRING" id="905079.L1JV98"/>
<keyword evidence="9" id="KW-0732">Signal</keyword>
<dbReference type="KEGG" id="gtt:GUITHDRAFT_161357"/>
<dbReference type="CDD" id="cd18787">
    <property type="entry name" value="SF2_C_DEAD"/>
    <property type="match status" value="1"/>
</dbReference>
<dbReference type="GO" id="GO:0016787">
    <property type="term" value="F:hydrolase activity"/>
    <property type="evidence" value="ECO:0007669"/>
    <property type="project" value="UniProtKB-KW"/>
</dbReference>
<sequence>MKAKVVINAWGVVIAQSLCLYIALAETSNTNGFSGSYQPPYLRGGNRHESSEFPDYQYEQANNQPYKSQDLGRNLKDISKEDWKKWDLPVFQKNFYKEHPQVAALSPEEVQSITERLEIRMEGEDAPRPILTFEQVGGGFPQYVLTQIAQEGFVEPTPVQSIGWPIALSGRDGVCIAETGSGKTLSFLLPAIVHVNAQPALRPGDGPIVLVLAPTRELAQQIQDVAYKFGRSSRLRSTCGEREGEVDIFLSSWTGAVFGGAPKGPQAGSLRRGIDICVGTPGRLIDFLETGTTNLRRVTYLVLDEADRMLDMGFEPQIRSIVSQIRPDRQTLMFTATWPTEVQAMAQDFLHPKHLVAYVGSHGMQAVKTVLQYVEVLEEADKPPRLVRILSAFNKDMPDGKILIFSATKRTTDDLVFELRRCGYRAFGIHGDKDQQERDWVLGQFKRGDCQILVATDVASRGLDVNDVLLVVNYDMPGQISDYVHRIGRTGRAGRSGTAYSFFTRNDAAIGTLGPALIKASKRRPERGRPGGSKLALPGSSGREGGEANVSQPLRARSTLQGRTGARQVVRCAGRSRENVNGTMTIVIPRECL</sequence>
<dbReference type="PaxDb" id="55529-EKX52287"/>
<dbReference type="SMART" id="SM00490">
    <property type="entry name" value="HELICc"/>
    <property type="match status" value="1"/>
</dbReference>
<name>L1JV98_GUITC</name>
<dbReference type="Gene3D" id="3.40.50.300">
    <property type="entry name" value="P-loop containing nucleotide triphosphate hydrolases"/>
    <property type="match status" value="2"/>
</dbReference>
<dbReference type="PANTHER" id="PTHR47958">
    <property type="entry name" value="ATP-DEPENDENT RNA HELICASE DBP3"/>
    <property type="match status" value="1"/>
</dbReference>
<evidence type="ECO:0000256" key="1">
    <source>
        <dbReference type="ARBA" id="ARBA00004229"/>
    </source>
</evidence>
<dbReference type="SMART" id="SM00487">
    <property type="entry name" value="DEXDc"/>
    <property type="match status" value="1"/>
</dbReference>
<proteinExistence type="inferred from homology"/>
<feature type="domain" description="Helicase ATP-binding" evidence="10">
    <location>
        <begin position="164"/>
        <end position="356"/>
    </location>
</feature>
<protein>
    <recommendedName>
        <fullName evidence="2">RNA helicase</fullName>
        <ecNumber evidence="2">3.6.4.13</ecNumber>
    </recommendedName>
</protein>
<dbReference type="InterPro" id="IPR000629">
    <property type="entry name" value="RNA-helicase_DEAD-box_CS"/>
</dbReference>
<evidence type="ECO:0000313" key="12">
    <source>
        <dbReference type="EMBL" id="EKX52287.1"/>
    </source>
</evidence>
<dbReference type="AlphaFoldDB" id="L1JV98"/>
<dbReference type="Proteomes" id="UP000011087">
    <property type="component" value="Unassembled WGS sequence"/>
</dbReference>
<keyword evidence="6 7" id="KW-0067">ATP-binding</keyword>
<dbReference type="Pfam" id="PF00270">
    <property type="entry name" value="DEAD"/>
    <property type="match status" value="1"/>
</dbReference>
<evidence type="ECO:0000259" key="11">
    <source>
        <dbReference type="PROSITE" id="PS51194"/>
    </source>
</evidence>
<keyword evidence="3 7" id="KW-0547">Nucleotide-binding</keyword>
<dbReference type="InterPro" id="IPR027417">
    <property type="entry name" value="P-loop_NTPase"/>
</dbReference>